<dbReference type="Proteomes" id="UP000013248">
    <property type="component" value="Unassembled WGS sequence"/>
</dbReference>
<comment type="caution">
    <text evidence="1">The sequence shown here is derived from an EMBL/GenBank/DDBJ whole genome shotgun (WGS) entry which is preliminary data.</text>
</comment>
<evidence type="ECO:0000313" key="1">
    <source>
        <dbReference type="EMBL" id="ENW99660.1"/>
    </source>
</evidence>
<dbReference type="HOGENOM" id="CLU_2550637_0_0_6"/>
<proteinExistence type="predicted"/>
<protein>
    <submittedName>
        <fullName evidence="1">Uncharacterized protein</fullName>
    </submittedName>
</protein>
<dbReference type="PATRIC" id="fig|1217705.3.peg.2400"/>
<sequence length="82" mass="9190">MLDQQKDKVQAALTFSGRRALTVDEVVDAIVNVALDKKPLEIILPQMRGILAKLANSFPSIAATQMSTWRRKGIKQQLQEKK</sequence>
<dbReference type="STRING" id="1217705.F900_02466"/>
<gene>
    <name evidence="1" type="ORF">F900_02466</name>
</gene>
<organism evidence="1 2">
    <name type="scientific">Acinetobacter modestus</name>
    <dbReference type="NCBI Taxonomy" id="1776740"/>
    <lineage>
        <taxon>Bacteria</taxon>
        <taxon>Pseudomonadati</taxon>
        <taxon>Pseudomonadota</taxon>
        <taxon>Gammaproteobacteria</taxon>
        <taxon>Moraxellales</taxon>
        <taxon>Moraxellaceae</taxon>
        <taxon>Acinetobacter</taxon>
    </lineage>
</organism>
<dbReference type="RefSeq" id="WP_005217896.1">
    <property type="nucleotide sequence ID" value="NZ_KB850089.1"/>
</dbReference>
<evidence type="ECO:0000313" key="2">
    <source>
        <dbReference type="Proteomes" id="UP000013248"/>
    </source>
</evidence>
<accession>N9N299</accession>
<dbReference type="AlphaFoldDB" id="N9N299"/>
<name>N9N299_9GAMM</name>
<dbReference type="eggNOG" id="COG0300">
    <property type="taxonomic scope" value="Bacteria"/>
</dbReference>
<reference evidence="1 2" key="1">
    <citation type="submission" date="2013-02" db="EMBL/GenBank/DDBJ databases">
        <title>The Genome Sequence of Acinetobacter sp. ANC 3862.</title>
        <authorList>
            <consortium name="The Broad Institute Genome Sequencing Platform"/>
            <consortium name="The Broad Institute Genome Sequencing Center for Infectious Disease"/>
            <person name="Cerqueira G."/>
            <person name="Feldgarden M."/>
            <person name="Courvalin P."/>
            <person name="Perichon B."/>
            <person name="Grillot-Courvalin C."/>
            <person name="Clermont D."/>
            <person name="Rocha E."/>
            <person name="Yoon E.-J."/>
            <person name="Nemec A."/>
            <person name="Walker B."/>
            <person name="Young S.K."/>
            <person name="Zeng Q."/>
            <person name="Gargeya S."/>
            <person name="Fitzgerald M."/>
            <person name="Haas B."/>
            <person name="Abouelleil A."/>
            <person name="Alvarado L."/>
            <person name="Arachchi H.M."/>
            <person name="Berlin A.M."/>
            <person name="Chapman S.B."/>
            <person name="Dewar J."/>
            <person name="Goldberg J."/>
            <person name="Griggs A."/>
            <person name="Gujja S."/>
            <person name="Hansen M."/>
            <person name="Howarth C."/>
            <person name="Imamovic A."/>
            <person name="Larimer J."/>
            <person name="McCowan C."/>
            <person name="Murphy C."/>
            <person name="Neiman D."/>
            <person name="Pearson M."/>
            <person name="Priest M."/>
            <person name="Roberts A."/>
            <person name="Saif S."/>
            <person name="Shea T."/>
            <person name="Sisk P."/>
            <person name="Sykes S."/>
            <person name="Wortman J."/>
            <person name="Nusbaum C."/>
            <person name="Birren B."/>
        </authorList>
    </citation>
    <scope>NUCLEOTIDE SEQUENCE [LARGE SCALE GENOMIC DNA]</scope>
    <source>
        <strain evidence="1 2">ANC 3862</strain>
    </source>
</reference>
<dbReference type="EMBL" id="APRP01000028">
    <property type="protein sequence ID" value="ENW99660.1"/>
    <property type="molecule type" value="Genomic_DNA"/>
</dbReference>